<feature type="domain" description="F-box/LRR-repeat protein 15-like leucin rich repeat" evidence="3">
    <location>
        <begin position="158"/>
        <end position="255"/>
    </location>
</feature>
<evidence type="ECO:0000259" key="2">
    <source>
        <dbReference type="Pfam" id="PF12937"/>
    </source>
</evidence>
<dbReference type="Gene3D" id="1.20.1280.50">
    <property type="match status" value="1"/>
</dbReference>
<reference evidence="5" key="1">
    <citation type="journal article" date="2005" name="Nature">
        <title>The map-based sequence of the rice genome.</title>
        <authorList>
            <consortium name="International rice genome sequencing project (IRGSP)"/>
            <person name="Matsumoto T."/>
            <person name="Wu J."/>
            <person name="Kanamori H."/>
            <person name="Katayose Y."/>
            <person name="Fujisawa M."/>
            <person name="Namiki N."/>
            <person name="Mizuno H."/>
            <person name="Yamamoto K."/>
            <person name="Antonio B.A."/>
            <person name="Baba T."/>
            <person name="Sakata K."/>
            <person name="Nagamura Y."/>
            <person name="Aoki H."/>
            <person name="Arikawa K."/>
            <person name="Arita K."/>
            <person name="Bito T."/>
            <person name="Chiden Y."/>
            <person name="Fujitsuka N."/>
            <person name="Fukunaka R."/>
            <person name="Hamada M."/>
            <person name="Harada C."/>
            <person name="Hayashi A."/>
            <person name="Hijishita S."/>
            <person name="Honda M."/>
            <person name="Hosokawa S."/>
            <person name="Ichikawa Y."/>
            <person name="Idonuma A."/>
            <person name="Iijima M."/>
            <person name="Ikeda M."/>
            <person name="Ikeno M."/>
            <person name="Ito K."/>
            <person name="Ito S."/>
            <person name="Ito T."/>
            <person name="Ito Y."/>
            <person name="Ito Y."/>
            <person name="Iwabuchi A."/>
            <person name="Kamiya K."/>
            <person name="Karasawa W."/>
            <person name="Kurita K."/>
            <person name="Katagiri S."/>
            <person name="Kikuta A."/>
            <person name="Kobayashi H."/>
            <person name="Kobayashi N."/>
            <person name="Machita K."/>
            <person name="Maehara T."/>
            <person name="Masukawa M."/>
            <person name="Mizubayashi T."/>
            <person name="Mukai Y."/>
            <person name="Nagasaki H."/>
            <person name="Nagata Y."/>
            <person name="Naito S."/>
            <person name="Nakashima M."/>
            <person name="Nakama Y."/>
            <person name="Nakamichi Y."/>
            <person name="Nakamura M."/>
            <person name="Meguro A."/>
            <person name="Negishi M."/>
            <person name="Ohta I."/>
            <person name="Ohta T."/>
            <person name="Okamoto M."/>
            <person name="Ono N."/>
            <person name="Saji S."/>
            <person name="Sakaguchi M."/>
            <person name="Sakai K."/>
            <person name="Shibata M."/>
            <person name="Shimokawa T."/>
            <person name="Song J."/>
            <person name="Takazaki Y."/>
            <person name="Terasawa K."/>
            <person name="Tsugane M."/>
            <person name="Tsuji K."/>
            <person name="Ueda S."/>
            <person name="Waki K."/>
            <person name="Yamagata H."/>
            <person name="Yamamoto M."/>
            <person name="Yamamoto S."/>
            <person name="Yamane H."/>
            <person name="Yoshiki S."/>
            <person name="Yoshihara R."/>
            <person name="Yukawa K."/>
            <person name="Zhong H."/>
            <person name="Yano M."/>
            <person name="Yuan Q."/>
            <person name="Ouyang S."/>
            <person name="Liu J."/>
            <person name="Jones K.M."/>
            <person name="Gansberger K."/>
            <person name="Moffat K."/>
            <person name="Hill J."/>
            <person name="Bera J."/>
            <person name="Fadrosh D."/>
            <person name="Jin S."/>
            <person name="Johri S."/>
            <person name="Kim M."/>
            <person name="Overton L."/>
            <person name="Reardon M."/>
            <person name="Tsitrin T."/>
            <person name="Vuong H."/>
            <person name="Weaver B."/>
            <person name="Ciecko A."/>
            <person name="Tallon L."/>
            <person name="Jackson J."/>
            <person name="Pai G."/>
            <person name="Aken S.V."/>
            <person name="Utterback T."/>
            <person name="Reidmuller S."/>
            <person name="Feldblyum T."/>
            <person name="Hsiao J."/>
            <person name="Zismann V."/>
            <person name="Iobst S."/>
            <person name="de Vazeille A.R."/>
            <person name="Buell C.R."/>
            <person name="Ying K."/>
            <person name="Li Y."/>
            <person name="Lu T."/>
            <person name="Huang Y."/>
            <person name="Zhao Q."/>
            <person name="Feng Q."/>
            <person name="Zhang L."/>
            <person name="Zhu J."/>
            <person name="Weng Q."/>
            <person name="Mu J."/>
            <person name="Lu Y."/>
            <person name="Fan D."/>
            <person name="Liu Y."/>
            <person name="Guan J."/>
            <person name="Zhang Y."/>
            <person name="Yu S."/>
            <person name="Liu X."/>
            <person name="Zhang Y."/>
            <person name="Hong G."/>
            <person name="Han B."/>
            <person name="Choisne N."/>
            <person name="Demange N."/>
            <person name="Orjeda G."/>
            <person name="Samain S."/>
            <person name="Cattolico L."/>
            <person name="Pelletier E."/>
            <person name="Couloux A."/>
            <person name="Segurens B."/>
            <person name="Wincker P."/>
            <person name="D'Hont A."/>
            <person name="Scarpelli C."/>
            <person name="Weissenbach J."/>
            <person name="Salanoubat M."/>
            <person name="Quetier F."/>
            <person name="Yu Y."/>
            <person name="Kim H.R."/>
            <person name="Rambo T."/>
            <person name="Currie J."/>
            <person name="Collura K."/>
            <person name="Luo M."/>
            <person name="Yang T."/>
            <person name="Ammiraju J.S.S."/>
            <person name="Engler F."/>
            <person name="Soderlund C."/>
            <person name="Wing R.A."/>
            <person name="Palmer L.E."/>
            <person name="de la Bastide M."/>
            <person name="Spiegel L."/>
            <person name="Nascimento L."/>
            <person name="Zutavern T."/>
            <person name="O'Shaughnessy A."/>
            <person name="Dike S."/>
            <person name="Dedhia N."/>
            <person name="Preston R."/>
            <person name="Balija V."/>
            <person name="McCombie W.R."/>
            <person name="Chow T."/>
            <person name="Chen H."/>
            <person name="Chung M."/>
            <person name="Chen C."/>
            <person name="Shaw J."/>
            <person name="Wu H."/>
            <person name="Hsiao K."/>
            <person name="Chao Y."/>
            <person name="Chu M."/>
            <person name="Cheng C."/>
            <person name="Hour A."/>
            <person name="Lee P."/>
            <person name="Lin S."/>
            <person name="Lin Y."/>
            <person name="Liou J."/>
            <person name="Liu S."/>
            <person name="Hsing Y."/>
            <person name="Raghuvanshi S."/>
            <person name="Mohanty A."/>
            <person name="Bharti A.K."/>
            <person name="Gaur A."/>
            <person name="Gupta V."/>
            <person name="Kumar D."/>
            <person name="Ravi V."/>
            <person name="Vij S."/>
            <person name="Kapur A."/>
            <person name="Khurana P."/>
            <person name="Khurana P."/>
            <person name="Khurana J.P."/>
            <person name="Tyagi A.K."/>
            <person name="Gaikwad K."/>
            <person name="Singh A."/>
            <person name="Dalal V."/>
            <person name="Srivastava S."/>
            <person name="Dixit A."/>
            <person name="Pal A.K."/>
            <person name="Ghazi I.A."/>
            <person name="Yadav M."/>
            <person name="Pandit A."/>
            <person name="Bhargava A."/>
            <person name="Sureshbabu K."/>
            <person name="Batra K."/>
            <person name="Sharma T.R."/>
            <person name="Mohapatra T."/>
            <person name="Singh N.K."/>
            <person name="Messing J."/>
            <person name="Nelson A.B."/>
            <person name="Fuks G."/>
            <person name="Kavchok S."/>
            <person name="Keizer G."/>
            <person name="Linton E."/>
            <person name="Llaca V."/>
            <person name="Song R."/>
            <person name="Tanyolac B."/>
            <person name="Young S."/>
            <person name="Ho-Il K."/>
            <person name="Hahn J.H."/>
            <person name="Sangsakoo G."/>
            <person name="Vanavichit A."/>
            <person name="de Mattos Luiz.A.T."/>
            <person name="Zimmer P.D."/>
            <person name="Malone G."/>
            <person name="Dellagostin O."/>
            <person name="de Oliveira A.C."/>
            <person name="Bevan M."/>
            <person name="Bancroft I."/>
            <person name="Minx P."/>
            <person name="Cordum H."/>
            <person name="Wilson R."/>
            <person name="Cheng Z."/>
            <person name="Jin W."/>
            <person name="Jiang J."/>
            <person name="Leong S.A."/>
            <person name="Iwama H."/>
            <person name="Gojobori T."/>
            <person name="Itoh T."/>
            <person name="Niimura Y."/>
            <person name="Fujii Y."/>
            <person name="Habara T."/>
            <person name="Sakai H."/>
            <person name="Sato Y."/>
            <person name="Wilson G."/>
            <person name="Kumar K."/>
            <person name="McCouch S."/>
            <person name="Juretic N."/>
            <person name="Hoen D."/>
            <person name="Wright S."/>
            <person name="Bruskiewich R."/>
            <person name="Bureau T."/>
            <person name="Miyao A."/>
            <person name="Hirochika H."/>
            <person name="Nishikawa T."/>
            <person name="Kadowaki K."/>
            <person name="Sugiura M."/>
            <person name="Burr B."/>
            <person name="Sasaki T."/>
        </authorList>
    </citation>
    <scope>NUCLEOTIDE SEQUENCE [LARGE SCALE GENOMIC DNA]</scope>
    <source>
        <strain evidence="5">cv. Nipponbare</strain>
    </source>
</reference>
<dbReference type="SUPFAM" id="SSF81383">
    <property type="entry name" value="F-box domain"/>
    <property type="match status" value="1"/>
</dbReference>
<reference evidence="4 5" key="2">
    <citation type="journal article" date="2013" name="Plant Cell Physiol.">
        <title>Rice Annotation Project Database (RAP-DB): an integrative and interactive database for rice genomics.</title>
        <authorList>
            <person name="Sakai H."/>
            <person name="Lee S.S."/>
            <person name="Tanaka T."/>
            <person name="Numa H."/>
            <person name="Kim J."/>
            <person name="Kawahara Y."/>
            <person name="Wakimoto H."/>
            <person name="Yang C.C."/>
            <person name="Iwamoto M."/>
            <person name="Abe T."/>
            <person name="Yamada Y."/>
            <person name="Muto A."/>
            <person name="Inokuchi H."/>
            <person name="Ikemura T."/>
            <person name="Matsumoto T."/>
            <person name="Sasaki T."/>
            <person name="Itoh T."/>
        </authorList>
    </citation>
    <scope>NUCLEOTIDE SEQUENCE [LARGE SCALE GENOMIC DNA]</scope>
    <source>
        <strain evidence="5">cv. Nipponbare</strain>
    </source>
</reference>
<accession>A0A0P0Y4P9</accession>
<dbReference type="InterPro" id="IPR001810">
    <property type="entry name" value="F-box_dom"/>
</dbReference>
<evidence type="ECO:0000313" key="4">
    <source>
        <dbReference type="EMBL" id="BAT15008.1"/>
    </source>
</evidence>
<dbReference type="Pfam" id="PF12937">
    <property type="entry name" value="F-box-like"/>
    <property type="match status" value="1"/>
</dbReference>
<proteinExistence type="predicted"/>
<dbReference type="InParanoid" id="A0A0P0Y4P9"/>
<name>A0A0P0Y4P9_ORYSJ</name>
<dbReference type="PANTHER" id="PTHR13318">
    <property type="entry name" value="PARTNER OF PAIRED, ISOFORM B-RELATED"/>
    <property type="match status" value="1"/>
</dbReference>
<feature type="domain" description="F-box" evidence="2">
    <location>
        <begin position="11"/>
        <end position="44"/>
    </location>
</feature>
<dbReference type="Pfam" id="PF25372">
    <property type="entry name" value="DUF7885"/>
    <property type="match status" value="1"/>
</dbReference>
<organism evidence="4 5">
    <name type="scientific">Oryza sativa subsp. japonica</name>
    <name type="common">Rice</name>
    <dbReference type="NCBI Taxonomy" id="39947"/>
    <lineage>
        <taxon>Eukaryota</taxon>
        <taxon>Viridiplantae</taxon>
        <taxon>Streptophyta</taxon>
        <taxon>Embryophyta</taxon>
        <taxon>Tracheophyta</taxon>
        <taxon>Spermatophyta</taxon>
        <taxon>Magnoliopsida</taxon>
        <taxon>Liliopsida</taxon>
        <taxon>Poales</taxon>
        <taxon>Poaceae</taxon>
        <taxon>BOP clade</taxon>
        <taxon>Oryzoideae</taxon>
        <taxon>Oryzeae</taxon>
        <taxon>Oryzinae</taxon>
        <taxon>Oryza</taxon>
        <taxon>Oryza sativa</taxon>
    </lineage>
</organism>
<dbReference type="Gene3D" id="3.80.10.10">
    <property type="entry name" value="Ribonuclease Inhibitor"/>
    <property type="match status" value="2"/>
</dbReference>
<dbReference type="InterPro" id="IPR032675">
    <property type="entry name" value="LRR_dom_sf"/>
</dbReference>
<dbReference type="SMR" id="A0A0P0Y4P9"/>
<dbReference type="PaxDb" id="39947-A0A0P0Y4P9"/>
<evidence type="ECO:0000259" key="3">
    <source>
        <dbReference type="Pfam" id="PF25372"/>
    </source>
</evidence>
<dbReference type="SMART" id="SM00367">
    <property type="entry name" value="LRR_CC"/>
    <property type="match status" value="6"/>
</dbReference>
<dbReference type="OMA" id="NIGNEAM"/>
<protein>
    <submittedName>
        <fullName evidence="4">Os11g0641200 protein</fullName>
    </submittedName>
</protein>
<dbReference type="SUPFAM" id="SSF52047">
    <property type="entry name" value="RNI-like"/>
    <property type="match status" value="1"/>
</dbReference>
<evidence type="ECO:0000313" key="5">
    <source>
        <dbReference type="Proteomes" id="UP000059680"/>
    </source>
</evidence>
<dbReference type="STRING" id="39947.A0A0P0Y4P9"/>
<dbReference type="InterPro" id="IPR006553">
    <property type="entry name" value="Leu-rich_rpt_Cys-con_subtyp"/>
</dbReference>
<dbReference type="FunFam" id="1.20.1280.50:FF:000023">
    <property type="entry name" value="F-box/LRR-repeat protein 4"/>
    <property type="match status" value="1"/>
</dbReference>
<dbReference type="eggNOG" id="KOG1947">
    <property type="taxonomic scope" value="Eukaryota"/>
</dbReference>
<feature type="region of interest" description="Disordered" evidence="1">
    <location>
        <begin position="103"/>
        <end position="142"/>
    </location>
</feature>
<dbReference type="InterPro" id="IPR036047">
    <property type="entry name" value="F-box-like_dom_sf"/>
</dbReference>
<dbReference type="EMBL" id="AP014967">
    <property type="protein sequence ID" value="BAT15008.1"/>
    <property type="molecule type" value="Genomic_DNA"/>
</dbReference>
<sequence>MRGADLINLLLPDEILDEVLRRVAVSGAKRDLDACALVCRRWRRHDRATRRSAKLAASGARADEVLRLVAERFPALVEVSVDERISVEAAAAGPSCAAARSRRRPMYDVSPSGRRRRMSRSSNFGAHMSPFPLDQPGSDNETERTCLTDVGLTSLARGCKGLEKLSLVWCSSITSTGLVRISENCKNLSSLDLQACYIGDPGLIAIGEGCKLLRNLNLRFVEGTSDEGLIGLIKNCGQSLVSLGVATCAWMTDASLHAVGSHCPNLEFLSLESDHIKNEGVVSVAKGCRLLKTLKLQCMGAGDEALDAIGLFCSFLESLSLNNFEKFTDSSVKSLCAGQKGRVLPSYMELDIGYKMLD</sequence>
<dbReference type="Proteomes" id="UP000059680">
    <property type="component" value="Chromosome 11"/>
</dbReference>
<gene>
    <name evidence="4" type="ordered locus">Os11g0641200</name>
    <name evidence="4" type="ORF">OSNPB_110641200</name>
</gene>
<dbReference type="CDD" id="cd22159">
    <property type="entry name" value="F-box_AtTIR1-like"/>
    <property type="match status" value="1"/>
</dbReference>
<dbReference type="Gramene" id="Os11t0641200-01">
    <property type="protein sequence ID" value="Os11t0641200-01"/>
    <property type="gene ID" value="Os11g0641200"/>
</dbReference>
<dbReference type="InterPro" id="IPR057207">
    <property type="entry name" value="FBXL15_LRR"/>
</dbReference>
<reference evidence="4 5" key="3">
    <citation type="journal article" date="2013" name="Rice">
        <title>Improvement of the Oryza sativa Nipponbare reference genome using next generation sequence and optical map data.</title>
        <authorList>
            <person name="Kawahara Y."/>
            <person name="de la Bastide M."/>
            <person name="Hamilton J.P."/>
            <person name="Kanamori H."/>
            <person name="McCombie W.R."/>
            <person name="Ouyang S."/>
            <person name="Schwartz D.C."/>
            <person name="Tanaka T."/>
            <person name="Wu J."/>
            <person name="Zhou S."/>
            <person name="Childs K.L."/>
            <person name="Davidson R.M."/>
            <person name="Lin H."/>
            <person name="Quesada-Ocampo L."/>
            <person name="Vaillancourt B."/>
            <person name="Sakai H."/>
            <person name="Lee S.S."/>
            <person name="Kim J."/>
            <person name="Numa H."/>
            <person name="Itoh T."/>
            <person name="Buell C.R."/>
            <person name="Matsumoto T."/>
        </authorList>
    </citation>
    <scope>NUCLEOTIDE SEQUENCE [LARGE SCALE GENOMIC DNA]</scope>
    <source>
        <strain evidence="5">cv. Nipponbare</strain>
    </source>
</reference>
<keyword evidence="5" id="KW-1185">Reference proteome</keyword>
<dbReference type="AlphaFoldDB" id="A0A0P0Y4P9"/>
<evidence type="ECO:0000256" key="1">
    <source>
        <dbReference type="SAM" id="MobiDB-lite"/>
    </source>
</evidence>